<evidence type="ECO:0000259" key="6">
    <source>
        <dbReference type="PROSITE" id="PS50157"/>
    </source>
</evidence>
<dbReference type="AlphaFoldDB" id="A0AAN6ZUG7"/>
<evidence type="ECO:0000313" key="8">
    <source>
        <dbReference type="Proteomes" id="UP001302745"/>
    </source>
</evidence>
<dbReference type="PROSITE" id="PS50157">
    <property type="entry name" value="ZINC_FINGER_C2H2_2"/>
    <property type="match status" value="1"/>
</dbReference>
<evidence type="ECO:0000256" key="2">
    <source>
        <dbReference type="ARBA" id="ARBA00022801"/>
    </source>
</evidence>
<dbReference type="Gene3D" id="3.30.160.60">
    <property type="entry name" value="Classic Zinc Finger"/>
    <property type="match status" value="1"/>
</dbReference>
<sequence length="390" mass="42360">MAATWHCNLCDRSFGSQEALEQHQGDSPAHTKRASQFQRSQPPLQPPTSTPYPAHRSGHHHAHHASADALPPPGQPPTIPPPLTCRGNTYTTLTPSEQATLYARLLNHCHTTARLKRERYPLPPTATTPFPPPNHYPSSRPKYKAVVLDCEMVGVRQGTEQVVTLSLIDFFTGATLINTVVEPDPARYTVTDWRSAITGVSAARMASAVAQGRALGGKEGAVARLFEYVDSQTVLVGQAVKGDLKALGLGHGRIVDSALLTAEASGMAGRGVGLERLCRELTGCHDSLEDVLAAREVVIWCLQHPVELREWARKNWKVAPTTARGGSGSNNKARRGGGGGRGGGSGYAARSTRSYAWESDDDSDDDREVLRWEDVVDWDTWLKSPPDWSD</sequence>
<dbReference type="GO" id="GO:0006364">
    <property type="term" value="P:rRNA processing"/>
    <property type="evidence" value="ECO:0007669"/>
    <property type="project" value="TreeGrafter"/>
</dbReference>
<feature type="compositionally biased region" description="Gly residues" evidence="5">
    <location>
        <begin position="336"/>
        <end position="346"/>
    </location>
</feature>
<dbReference type="GO" id="GO:0005634">
    <property type="term" value="C:nucleus"/>
    <property type="evidence" value="ECO:0007669"/>
    <property type="project" value="TreeGrafter"/>
</dbReference>
<dbReference type="InterPro" id="IPR013520">
    <property type="entry name" value="Ribonucl_H"/>
</dbReference>
<protein>
    <recommendedName>
        <fullName evidence="6">C2H2-type domain-containing protein</fullName>
    </recommendedName>
</protein>
<feature type="region of interest" description="Disordered" evidence="5">
    <location>
        <begin position="320"/>
        <end position="366"/>
    </location>
</feature>
<dbReference type="InterPro" id="IPR036397">
    <property type="entry name" value="RNaseH_sf"/>
</dbReference>
<dbReference type="SMART" id="SM00479">
    <property type="entry name" value="EXOIII"/>
    <property type="match status" value="1"/>
</dbReference>
<dbReference type="GO" id="GO:0004527">
    <property type="term" value="F:exonuclease activity"/>
    <property type="evidence" value="ECO:0007669"/>
    <property type="project" value="UniProtKB-KW"/>
</dbReference>
<evidence type="ECO:0000313" key="7">
    <source>
        <dbReference type="EMBL" id="KAK4149376.1"/>
    </source>
</evidence>
<keyword evidence="1" id="KW-0540">Nuclease</keyword>
<dbReference type="EMBL" id="MU857167">
    <property type="protein sequence ID" value="KAK4149376.1"/>
    <property type="molecule type" value="Genomic_DNA"/>
</dbReference>
<evidence type="ECO:0000256" key="3">
    <source>
        <dbReference type="ARBA" id="ARBA00022839"/>
    </source>
</evidence>
<comment type="caution">
    <text evidence="7">The sequence shown here is derived from an EMBL/GenBank/DDBJ whole genome shotgun (WGS) entry which is preliminary data.</text>
</comment>
<proteinExistence type="predicted"/>
<dbReference type="GO" id="GO:0008270">
    <property type="term" value="F:zinc ion binding"/>
    <property type="evidence" value="ECO:0007669"/>
    <property type="project" value="UniProtKB-KW"/>
</dbReference>
<dbReference type="GO" id="GO:0000027">
    <property type="term" value="P:ribosomal large subunit assembly"/>
    <property type="evidence" value="ECO:0007669"/>
    <property type="project" value="TreeGrafter"/>
</dbReference>
<dbReference type="InterPro" id="IPR047021">
    <property type="entry name" value="REXO1/3/4-like"/>
</dbReference>
<dbReference type="PANTHER" id="PTHR12801">
    <property type="entry name" value="RNA EXONUCLEASE REXO1 / RECO3 FAMILY MEMBER-RELATED"/>
    <property type="match status" value="1"/>
</dbReference>
<reference evidence="7" key="2">
    <citation type="submission" date="2023-05" db="EMBL/GenBank/DDBJ databases">
        <authorList>
            <consortium name="Lawrence Berkeley National Laboratory"/>
            <person name="Steindorff A."/>
            <person name="Hensen N."/>
            <person name="Bonometti L."/>
            <person name="Westerberg I."/>
            <person name="Brannstrom I.O."/>
            <person name="Guillou S."/>
            <person name="Cros-Aarteil S."/>
            <person name="Calhoun S."/>
            <person name="Haridas S."/>
            <person name="Kuo A."/>
            <person name="Mondo S."/>
            <person name="Pangilinan J."/>
            <person name="Riley R."/>
            <person name="Labutti K."/>
            <person name="Andreopoulos B."/>
            <person name="Lipzen A."/>
            <person name="Chen C."/>
            <person name="Yanf M."/>
            <person name="Daum C."/>
            <person name="Ng V."/>
            <person name="Clum A."/>
            <person name="Ohm R."/>
            <person name="Martin F."/>
            <person name="Silar P."/>
            <person name="Natvig D."/>
            <person name="Lalanne C."/>
            <person name="Gautier V."/>
            <person name="Ament-Velasquez S.L."/>
            <person name="Kruys A."/>
            <person name="Hutchinson M.I."/>
            <person name="Powell A.J."/>
            <person name="Barry K."/>
            <person name="Miller A.N."/>
            <person name="Grigoriev I.V."/>
            <person name="Debuchy R."/>
            <person name="Gladieux P."/>
            <person name="Thoren M.H."/>
            <person name="Johannesson H."/>
        </authorList>
    </citation>
    <scope>NUCLEOTIDE SEQUENCE</scope>
    <source>
        <strain evidence="7">CBS 538.74</strain>
    </source>
</reference>
<dbReference type="InterPro" id="IPR012337">
    <property type="entry name" value="RNaseH-like_sf"/>
</dbReference>
<dbReference type="InterPro" id="IPR013087">
    <property type="entry name" value="Znf_C2H2_type"/>
</dbReference>
<evidence type="ECO:0000256" key="4">
    <source>
        <dbReference type="PROSITE-ProRule" id="PRU00042"/>
    </source>
</evidence>
<evidence type="ECO:0000256" key="1">
    <source>
        <dbReference type="ARBA" id="ARBA00022722"/>
    </source>
</evidence>
<dbReference type="SUPFAM" id="SSF53098">
    <property type="entry name" value="Ribonuclease H-like"/>
    <property type="match status" value="1"/>
</dbReference>
<keyword evidence="4" id="KW-0863">Zinc-finger</keyword>
<dbReference type="CDD" id="cd06137">
    <property type="entry name" value="DEDDh_RNase"/>
    <property type="match status" value="1"/>
</dbReference>
<feature type="domain" description="C2H2-type" evidence="6">
    <location>
        <begin position="5"/>
        <end position="35"/>
    </location>
</feature>
<keyword evidence="4" id="KW-0479">Metal-binding</keyword>
<dbReference type="PANTHER" id="PTHR12801:SF114">
    <property type="entry name" value="EXONUCLEASE, PUTATIVE (AFU_ORTHOLOGUE AFUA_7G00870)-RELATED"/>
    <property type="match status" value="1"/>
</dbReference>
<name>A0AAN6ZUG7_9PEZI</name>
<dbReference type="GO" id="GO:0003676">
    <property type="term" value="F:nucleic acid binding"/>
    <property type="evidence" value="ECO:0007669"/>
    <property type="project" value="InterPro"/>
</dbReference>
<feature type="compositionally biased region" description="Pro residues" evidence="5">
    <location>
        <begin position="70"/>
        <end position="83"/>
    </location>
</feature>
<keyword evidence="8" id="KW-1185">Reference proteome</keyword>
<keyword evidence="3" id="KW-0269">Exonuclease</keyword>
<organism evidence="7 8">
    <name type="scientific">Chaetomidium leptoderma</name>
    <dbReference type="NCBI Taxonomy" id="669021"/>
    <lineage>
        <taxon>Eukaryota</taxon>
        <taxon>Fungi</taxon>
        <taxon>Dikarya</taxon>
        <taxon>Ascomycota</taxon>
        <taxon>Pezizomycotina</taxon>
        <taxon>Sordariomycetes</taxon>
        <taxon>Sordariomycetidae</taxon>
        <taxon>Sordariales</taxon>
        <taxon>Chaetomiaceae</taxon>
        <taxon>Chaetomidium</taxon>
    </lineage>
</organism>
<keyword evidence="2" id="KW-0378">Hydrolase</keyword>
<feature type="region of interest" description="Disordered" evidence="5">
    <location>
        <begin position="17"/>
        <end position="91"/>
    </location>
</feature>
<gene>
    <name evidence="7" type="ORF">C8A00DRAFT_47004</name>
</gene>
<accession>A0AAN6ZUG7</accession>
<keyword evidence="4" id="KW-0862">Zinc</keyword>
<evidence type="ECO:0000256" key="5">
    <source>
        <dbReference type="SAM" id="MobiDB-lite"/>
    </source>
</evidence>
<dbReference type="Gene3D" id="3.30.420.10">
    <property type="entry name" value="Ribonuclease H-like superfamily/Ribonuclease H"/>
    <property type="match status" value="1"/>
</dbReference>
<reference evidence="7" key="1">
    <citation type="journal article" date="2023" name="Mol. Phylogenet. Evol.">
        <title>Genome-scale phylogeny and comparative genomics of the fungal order Sordariales.</title>
        <authorList>
            <person name="Hensen N."/>
            <person name="Bonometti L."/>
            <person name="Westerberg I."/>
            <person name="Brannstrom I.O."/>
            <person name="Guillou S."/>
            <person name="Cros-Aarteil S."/>
            <person name="Calhoun S."/>
            <person name="Haridas S."/>
            <person name="Kuo A."/>
            <person name="Mondo S."/>
            <person name="Pangilinan J."/>
            <person name="Riley R."/>
            <person name="LaButti K."/>
            <person name="Andreopoulos B."/>
            <person name="Lipzen A."/>
            <person name="Chen C."/>
            <person name="Yan M."/>
            <person name="Daum C."/>
            <person name="Ng V."/>
            <person name="Clum A."/>
            <person name="Steindorff A."/>
            <person name="Ohm R.A."/>
            <person name="Martin F."/>
            <person name="Silar P."/>
            <person name="Natvig D.O."/>
            <person name="Lalanne C."/>
            <person name="Gautier V."/>
            <person name="Ament-Velasquez S.L."/>
            <person name="Kruys A."/>
            <person name="Hutchinson M.I."/>
            <person name="Powell A.J."/>
            <person name="Barry K."/>
            <person name="Miller A.N."/>
            <person name="Grigoriev I.V."/>
            <person name="Debuchy R."/>
            <person name="Gladieux P."/>
            <person name="Hiltunen Thoren M."/>
            <person name="Johannesson H."/>
        </authorList>
    </citation>
    <scope>NUCLEOTIDE SEQUENCE</scope>
    <source>
        <strain evidence="7">CBS 538.74</strain>
    </source>
</reference>
<dbReference type="Proteomes" id="UP001302745">
    <property type="component" value="Unassembled WGS sequence"/>
</dbReference>